<protein>
    <submittedName>
        <fullName evidence="1">Uncharacterized protein</fullName>
    </submittedName>
</protein>
<reference evidence="1" key="1">
    <citation type="journal article" date="2021" name="Proc. Natl. Acad. Sci. U.S.A.">
        <title>A Catalog of Tens of Thousands of Viruses from Human Metagenomes Reveals Hidden Associations with Chronic Diseases.</title>
        <authorList>
            <person name="Tisza M.J."/>
            <person name="Buck C.B."/>
        </authorList>
    </citation>
    <scope>NUCLEOTIDE SEQUENCE</scope>
    <source>
        <strain evidence="1">CtYA416</strain>
    </source>
</reference>
<sequence length="172" mass="19351">MSLLTKLEGAFKPIMTRIANDIKSIESRLTAMNDKYDHKYNELSDNQIAIAMTEIPLAAGNNEEKLHLTRVGNFVSIVVKSKNLTECSFTISEKMRKPKYEFQTNIPNGFKPEAVTPGMIQFVNTSAADNPSVYIDGNKLIFTRLNSFNTGNEFKFSCIIFNYTTTDDFPAS</sequence>
<evidence type="ECO:0000313" key="1">
    <source>
        <dbReference type="EMBL" id="DAF97897.1"/>
    </source>
</evidence>
<organism evidence="1">
    <name type="scientific">Myoviridae sp. ctYA416</name>
    <dbReference type="NCBI Taxonomy" id="2825125"/>
    <lineage>
        <taxon>Viruses</taxon>
        <taxon>Duplodnaviria</taxon>
        <taxon>Heunggongvirae</taxon>
        <taxon>Uroviricota</taxon>
        <taxon>Caudoviricetes</taxon>
    </lineage>
</organism>
<dbReference type="EMBL" id="BK016136">
    <property type="protein sequence ID" value="DAF97897.1"/>
    <property type="molecule type" value="Genomic_DNA"/>
</dbReference>
<accession>A0A8S5UTT1</accession>
<proteinExistence type="predicted"/>
<name>A0A8S5UTT1_9CAUD</name>